<dbReference type="InterPro" id="IPR015590">
    <property type="entry name" value="Aldehyde_DH_dom"/>
</dbReference>
<organism evidence="4 5">
    <name type="scientific">Geomicrobium sediminis</name>
    <dbReference type="NCBI Taxonomy" id="1347788"/>
    <lineage>
        <taxon>Bacteria</taxon>
        <taxon>Bacillati</taxon>
        <taxon>Bacillota</taxon>
        <taxon>Bacilli</taxon>
        <taxon>Bacillales</taxon>
        <taxon>Geomicrobium</taxon>
    </lineage>
</organism>
<dbReference type="Pfam" id="PF00171">
    <property type="entry name" value="Aldedh"/>
    <property type="match status" value="1"/>
</dbReference>
<keyword evidence="2 4" id="KW-0560">Oxidoreductase</keyword>
<dbReference type="InterPro" id="IPR016161">
    <property type="entry name" value="Ald_DH/histidinol_DH"/>
</dbReference>
<protein>
    <submittedName>
        <fullName evidence="4">Glyceraldehyde-3-phosphate dehydrogenase (NADP+)</fullName>
        <ecNumber evidence="4">1.2.1.9</ecNumber>
    </submittedName>
</protein>
<dbReference type="SUPFAM" id="SSF53720">
    <property type="entry name" value="ALDH-like"/>
    <property type="match status" value="1"/>
</dbReference>
<evidence type="ECO:0000256" key="1">
    <source>
        <dbReference type="ARBA" id="ARBA00009986"/>
    </source>
</evidence>
<dbReference type="PANTHER" id="PTHR42991:SF1">
    <property type="entry name" value="ALDEHYDE DEHYDROGENASE"/>
    <property type="match status" value="1"/>
</dbReference>
<dbReference type="RefSeq" id="WP_204698124.1">
    <property type="nucleotide sequence ID" value="NZ_JAFBEC010000007.1"/>
</dbReference>
<evidence type="ECO:0000256" key="2">
    <source>
        <dbReference type="ARBA" id="ARBA00023002"/>
    </source>
</evidence>
<reference evidence="4 5" key="1">
    <citation type="submission" date="2021-01" db="EMBL/GenBank/DDBJ databases">
        <title>Genomic Encyclopedia of Type Strains, Phase IV (KMG-IV): sequencing the most valuable type-strain genomes for metagenomic binning, comparative biology and taxonomic classification.</title>
        <authorList>
            <person name="Goeker M."/>
        </authorList>
    </citation>
    <scope>NUCLEOTIDE SEQUENCE [LARGE SCALE GENOMIC DNA]</scope>
    <source>
        <strain evidence="4 5">DSM 25540</strain>
    </source>
</reference>
<proteinExistence type="inferred from homology"/>
<dbReference type="Gene3D" id="3.40.309.10">
    <property type="entry name" value="Aldehyde Dehydrogenase, Chain A, domain 2"/>
    <property type="match status" value="1"/>
</dbReference>
<dbReference type="InterPro" id="IPR016163">
    <property type="entry name" value="Ald_DH_C"/>
</dbReference>
<dbReference type="GO" id="GO:0008886">
    <property type="term" value="F:glyceraldehyde-3-phosphate dehydrogenase (NADP+) (non-phosphorylating) activity"/>
    <property type="evidence" value="ECO:0007669"/>
    <property type="project" value="UniProtKB-EC"/>
</dbReference>
<feature type="domain" description="Aldehyde dehydrogenase" evidence="3">
    <location>
        <begin position="19"/>
        <end position="474"/>
    </location>
</feature>
<dbReference type="EMBL" id="JAFBEC010000007">
    <property type="protein sequence ID" value="MBM7633466.1"/>
    <property type="molecule type" value="Genomic_DNA"/>
</dbReference>
<dbReference type="PANTHER" id="PTHR42991">
    <property type="entry name" value="ALDEHYDE DEHYDROGENASE"/>
    <property type="match status" value="1"/>
</dbReference>
<dbReference type="Gene3D" id="3.40.605.10">
    <property type="entry name" value="Aldehyde Dehydrogenase, Chain A, domain 1"/>
    <property type="match status" value="1"/>
</dbReference>
<evidence type="ECO:0000313" key="5">
    <source>
        <dbReference type="Proteomes" id="UP000741863"/>
    </source>
</evidence>
<evidence type="ECO:0000259" key="3">
    <source>
        <dbReference type="Pfam" id="PF00171"/>
    </source>
</evidence>
<dbReference type="InterPro" id="IPR016162">
    <property type="entry name" value="Ald_DH_N"/>
</dbReference>
<dbReference type="EC" id="1.2.1.9" evidence="4"/>
<accession>A0ABS2PEA7</accession>
<keyword evidence="5" id="KW-1185">Reference proteome</keyword>
<dbReference type="Proteomes" id="UP000741863">
    <property type="component" value="Unassembled WGS sequence"/>
</dbReference>
<name>A0ABS2PEA7_9BACL</name>
<sequence length="481" mass="52615">MIEMKKHEQAMFIAGIWKQKEEMINVYDPATDELIATVPKGTKADMEEALRSAKKGLKIASKMSTRQRMDILLNVVERILNEREEIAQIISSEGVKTISEARREARRAAETLRLCAEEARRIGGTTLNFDQMEGSEHRHGYTVRFPIGIVGAITPFNDPLNLVAHKIGPAIASGNAVILKPATETPLSALWLTRKFIEAGLPKHILNVVTGRGQDVIPPLVEHPEVRLISFTGGLRTGEKLAKDAGLKKISMELGANSPFLVFADADVKKAAKAAVSGAFAAGGQNCLSVQRMLVSEQVVEDFTKYCLEETAALQFGNKKNEQDDVGPLINEREANRVIGWVDAAVDAGATVLIGGKKYGNYVEPTIMQDVPRDSLLYQEEIFGPVAMIQSFTTYDEAMTLANEVNYGLQAGVFTTSLQTAHNTIRDLHVGGVMINDSSDFRIDAMPFGGTKGSGVGREGVYDAMLEMTEQRVVCFNDQDQ</sequence>
<evidence type="ECO:0000313" key="4">
    <source>
        <dbReference type="EMBL" id="MBM7633466.1"/>
    </source>
</evidence>
<comment type="similarity">
    <text evidence="1">Belongs to the aldehyde dehydrogenase family.</text>
</comment>
<comment type="caution">
    <text evidence="4">The sequence shown here is derived from an EMBL/GenBank/DDBJ whole genome shotgun (WGS) entry which is preliminary data.</text>
</comment>
<dbReference type="InterPro" id="IPR051020">
    <property type="entry name" value="ALDH-related_metabolic_enz"/>
</dbReference>
<gene>
    <name evidence="4" type="ORF">JOD17_002560</name>
</gene>